<dbReference type="EMBL" id="CP031165">
    <property type="protein sequence ID" value="AXV09526.1"/>
    <property type="molecule type" value="Genomic_DNA"/>
</dbReference>
<sequence length="301" mass="33161">MSELDSLAGLPGVTRLGAGKVREIFAVGEDQLLLVASDRISAFDVVMPTPIPDKGKVLTAMTAFWLQQLDDVVTTHLIATDPATFPEGLADHADLLAGRSMLCRRAQPLAIECVARGYLSGSGWKEYLADGTVCGIDLPEGLQESDRLPEVLFTPATKAELGDHDENIDFATAAGIVGREVADRVRGLTLELYGRAADHARQRGIILADTKFEFGLVDGEIVLIDEVLTPDSSRFWPADDYEPGRAQRSFDKQYVRDWLETLDWDKTPPGPELPDEIVQRTRSRYVEAYELLTGLPFSDWT</sequence>
<dbReference type="UniPathway" id="UPA00074">
    <property type="reaction ID" value="UER00131"/>
</dbReference>
<dbReference type="RefSeq" id="WP_114593696.1">
    <property type="nucleotide sequence ID" value="NZ_CP031165.1"/>
</dbReference>
<evidence type="ECO:0000256" key="10">
    <source>
        <dbReference type="ARBA" id="ARBA00048475"/>
    </source>
</evidence>
<feature type="domain" description="SAICAR synthetase/ADE2 N-terminal" evidence="12">
    <location>
        <begin position="17"/>
        <end position="267"/>
    </location>
</feature>
<dbReference type="FunFam" id="3.30.470.20:FF:000015">
    <property type="entry name" value="Phosphoribosylaminoimidazole-succinocarboxamide synthase"/>
    <property type="match status" value="1"/>
</dbReference>
<dbReference type="NCBIfam" id="NF010568">
    <property type="entry name" value="PRK13961.1"/>
    <property type="match status" value="1"/>
</dbReference>
<evidence type="ECO:0000256" key="6">
    <source>
        <dbReference type="ARBA" id="ARBA00022741"/>
    </source>
</evidence>
<keyword evidence="6 11" id="KW-0547">Nucleotide-binding</keyword>
<organism evidence="13 14">
    <name type="scientific">Euzebya pacifica</name>
    <dbReference type="NCBI Taxonomy" id="1608957"/>
    <lineage>
        <taxon>Bacteria</taxon>
        <taxon>Bacillati</taxon>
        <taxon>Actinomycetota</taxon>
        <taxon>Nitriliruptoria</taxon>
        <taxon>Euzebyales</taxon>
    </lineage>
</organism>
<evidence type="ECO:0000256" key="1">
    <source>
        <dbReference type="ARBA" id="ARBA00004672"/>
    </source>
</evidence>
<keyword evidence="14" id="KW-1185">Reference proteome</keyword>
<proteinExistence type="inferred from homology"/>
<dbReference type="NCBIfam" id="TIGR00081">
    <property type="entry name" value="purC"/>
    <property type="match status" value="1"/>
</dbReference>
<evidence type="ECO:0000256" key="7">
    <source>
        <dbReference type="ARBA" id="ARBA00022755"/>
    </source>
</evidence>
<evidence type="ECO:0000313" key="14">
    <source>
        <dbReference type="Proteomes" id="UP000264006"/>
    </source>
</evidence>
<accession>A0A346Y4X9</accession>
<dbReference type="HAMAP" id="MF_00137">
    <property type="entry name" value="SAICAR_synth"/>
    <property type="match status" value="1"/>
</dbReference>
<name>A0A346Y4X9_9ACTN</name>
<evidence type="ECO:0000256" key="8">
    <source>
        <dbReference type="ARBA" id="ARBA00022840"/>
    </source>
</evidence>
<dbReference type="SUPFAM" id="SSF56104">
    <property type="entry name" value="SAICAR synthase-like"/>
    <property type="match status" value="1"/>
</dbReference>
<dbReference type="GO" id="GO:0005524">
    <property type="term" value="F:ATP binding"/>
    <property type="evidence" value="ECO:0007669"/>
    <property type="project" value="UniProtKB-KW"/>
</dbReference>
<dbReference type="InterPro" id="IPR018236">
    <property type="entry name" value="SAICAR_synthetase_CS"/>
</dbReference>
<dbReference type="CDD" id="cd01414">
    <property type="entry name" value="SAICAR_synt_Sc"/>
    <property type="match status" value="1"/>
</dbReference>
<dbReference type="OrthoDB" id="9801549at2"/>
<dbReference type="PANTHER" id="PTHR43700:SF1">
    <property type="entry name" value="PHOSPHORIBOSYLAMINOIMIDAZOLE-SUCCINOCARBOXAMIDE SYNTHASE"/>
    <property type="match status" value="1"/>
</dbReference>
<dbReference type="Proteomes" id="UP000264006">
    <property type="component" value="Chromosome"/>
</dbReference>
<keyword evidence="8 11" id="KW-0067">ATP-binding</keyword>
<dbReference type="InterPro" id="IPR028923">
    <property type="entry name" value="SAICAR_synt/ADE2_N"/>
</dbReference>
<protein>
    <recommendedName>
        <fullName evidence="4 11">Phosphoribosylaminoimidazole-succinocarboxamide synthase</fullName>
        <ecNumber evidence="3 11">6.3.2.6</ecNumber>
    </recommendedName>
    <alternativeName>
        <fullName evidence="9 11">SAICAR synthetase</fullName>
    </alternativeName>
</protein>
<dbReference type="GO" id="GO:0004639">
    <property type="term" value="F:phosphoribosylaminoimidazolesuccinocarboxamide synthase activity"/>
    <property type="evidence" value="ECO:0007669"/>
    <property type="project" value="UniProtKB-UniRule"/>
</dbReference>
<dbReference type="PROSITE" id="PS01058">
    <property type="entry name" value="SAICAR_SYNTHETASE_2"/>
    <property type="match status" value="1"/>
</dbReference>
<evidence type="ECO:0000313" key="13">
    <source>
        <dbReference type="EMBL" id="AXV09526.1"/>
    </source>
</evidence>
<reference evidence="13 14" key="1">
    <citation type="submission" date="2018-09" db="EMBL/GenBank/DDBJ databases">
        <title>Complete genome sequence of Euzebya sp. DY32-46 isolated from seawater of Pacific Ocean.</title>
        <authorList>
            <person name="Xu L."/>
            <person name="Wu Y.-H."/>
            <person name="Xu X.-W."/>
        </authorList>
    </citation>
    <scope>NUCLEOTIDE SEQUENCE [LARGE SCALE GENOMIC DNA]</scope>
    <source>
        <strain evidence="13 14">DY32-46</strain>
    </source>
</reference>
<dbReference type="InterPro" id="IPR001636">
    <property type="entry name" value="SAICAR_synth"/>
</dbReference>
<evidence type="ECO:0000259" key="12">
    <source>
        <dbReference type="Pfam" id="PF01259"/>
    </source>
</evidence>
<dbReference type="PANTHER" id="PTHR43700">
    <property type="entry name" value="PHOSPHORIBOSYLAMINOIMIDAZOLE-SUCCINOCARBOXAMIDE SYNTHASE"/>
    <property type="match status" value="1"/>
</dbReference>
<evidence type="ECO:0000256" key="3">
    <source>
        <dbReference type="ARBA" id="ARBA00012217"/>
    </source>
</evidence>
<comment type="catalytic activity">
    <reaction evidence="10 11">
        <text>5-amino-1-(5-phospho-D-ribosyl)imidazole-4-carboxylate + L-aspartate + ATP = (2S)-2-[5-amino-1-(5-phospho-beta-D-ribosyl)imidazole-4-carboxamido]succinate + ADP + phosphate + 2 H(+)</text>
        <dbReference type="Rhea" id="RHEA:22628"/>
        <dbReference type="ChEBI" id="CHEBI:15378"/>
        <dbReference type="ChEBI" id="CHEBI:29991"/>
        <dbReference type="ChEBI" id="CHEBI:30616"/>
        <dbReference type="ChEBI" id="CHEBI:43474"/>
        <dbReference type="ChEBI" id="CHEBI:58443"/>
        <dbReference type="ChEBI" id="CHEBI:77657"/>
        <dbReference type="ChEBI" id="CHEBI:456216"/>
        <dbReference type="EC" id="6.3.2.6"/>
    </reaction>
</comment>
<evidence type="ECO:0000256" key="11">
    <source>
        <dbReference type="HAMAP-Rule" id="MF_00137"/>
    </source>
</evidence>
<gene>
    <name evidence="11" type="primary">purC</name>
    <name evidence="13" type="ORF">DVS28_a4869</name>
</gene>
<dbReference type="GO" id="GO:0006189">
    <property type="term" value="P:'de novo' IMP biosynthetic process"/>
    <property type="evidence" value="ECO:0007669"/>
    <property type="project" value="UniProtKB-UniRule"/>
</dbReference>
<dbReference type="EC" id="6.3.2.6" evidence="3 11"/>
<dbReference type="Gene3D" id="3.30.470.20">
    <property type="entry name" value="ATP-grasp fold, B domain"/>
    <property type="match status" value="1"/>
</dbReference>
<evidence type="ECO:0000256" key="9">
    <source>
        <dbReference type="ARBA" id="ARBA00030409"/>
    </source>
</evidence>
<evidence type="ECO:0000256" key="2">
    <source>
        <dbReference type="ARBA" id="ARBA00010190"/>
    </source>
</evidence>
<dbReference type="KEGG" id="euz:DVS28_a4869"/>
<dbReference type="GO" id="GO:0005737">
    <property type="term" value="C:cytoplasm"/>
    <property type="evidence" value="ECO:0007669"/>
    <property type="project" value="TreeGrafter"/>
</dbReference>
<dbReference type="Gene3D" id="3.30.200.20">
    <property type="entry name" value="Phosphorylase Kinase, domain 1"/>
    <property type="match status" value="1"/>
</dbReference>
<comment type="pathway">
    <text evidence="1 11">Purine metabolism; IMP biosynthesis via de novo pathway; 5-amino-1-(5-phospho-D-ribosyl)imidazole-4-carboxamide from 5-amino-1-(5-phospho-D-ribosyl)imidazole-4-carboxylate: step 1/2.</text>
</comment>
<dbReference type="Pfam" id="PF01259">
    <property type="entry name" value="SAICAR_synt"/>
    <property type="match status" value="1"/>
</dbReference>
<evidence type="ECO:0000256" key="4">
    <source>
        <dbReference type="ARBA" id="ARBA00016460"/>
    </source>
</evidence>
<keyword evidence="7 11" id="KW-0658">Purine biosynthesis</keyword>
<keyword evidence="5 11" id="KW-0436">Ligase</keyword>
<evidence type="ECO:0000256" key="5">
    <source>
        <dbReference type="ARBA" id="ARBA00022598"/>
    </source>
</evidence>
<dbReference type="AlphaFoldDB" id="A0A346Y4X9"/>
<comment type="similarity">
    <text evidence="2 11">Belongs to the SAICAR synthetase family.</text>
</comment>